<gene>
    <name evidence="2" type="ORF">PVAP13_2KG410700</name>
</gene>
<evidence type="ECO:0000313" key="2">
    <source>
        <dbReference type="EMBL" id="KAG2644168.1"/>
    </source>
</evidence>
<keyword evidence="1" id="KW-1133">Transmembrane helix</keyword>
<dbReference type="EMBL" id="CM029039">
    <property type="protein sequence ID" value="KAG2644168.1"/>
    <property type="molecule type" value="Genomic_DNA"/>
</dbReference>
<evidence type="ECO:0000313" key="3">
    <source>
        <dbReference type="Proteomes" id="UP000823388"/>
    </source>
</evidence>
<name>A0A8T0WAF0_PANVG</name>
<feature type="transmembrane region" description="Helical" evidence="1">
    <location>
        <begin position="81"/>
        <end position="109"/>
    </location>
</feature>
<proteinExistence type="predicted"/>
<organism evidence="2 3">
    <name type="scientific">Panicum virgatum</name>
    <name type="common">Blackwell switchgrass</name>
    <dbReference type="NCBI Taxonomy" id="38727"/>
    <lineage>
        <taxon>Eukaryota</taxon>
        <taxon>Viridiplantae</taxon>
        <taxon>Streptophyta</taxon>
        <taxon>Embryophyta</taxon>
        <taxon>Tracheophyta</taxon>
        <taxon>Spermatophyta</taxon>
        <taxon>Magnoliopsida</taxon>
        <taxon>Liliopsida</taxon>
        <taxon>Poales</taxon>
        <taxon>Poaceae</taxon>
        <taxon>PACMAD clade</taxon>
        <taxon>Panicoideae</taxon>
        <taxon>Panicodae</taxon>
        <taxon>Paniceae</taxon>
        <taxon>Panicinae</taxon>
        <taxon>Panicum</taxon>
        <taxon>Panicum sect. Hiantes</taxon>
    </lineage>
</organism>
<dbReference type="AlphaFoldDB" id="A0A8T0WAF0"/>
<keyword evidence="1" id="KW-0472">Membrane</keyword>
<reference evidence="2" key="1">
    <citation type="submission" date="2020-05" db="EMBL/GenBank/DDBJ databases">
        <title>WGS assembly of Panicum virgatum.</title>
        <authorList>
            <person name="Lovell J.T."/>
            <person name="Jenkins J."/>
            <person name="Shu S."/>
            <person name="Juenger T.E."/>
            <person name="Schmutz J."/>
        </authorList>
    </citation>
    <scope>NUCLEOTIDE SEQUENCE</scope>
    <source>
        <strain evidence="2">AP13</strain>
    </source>
</reference>
<sequence length="166" mass="18037">MDVSLLGRMEDQKTKGAAVAPPPPAKFEWWALDSCLYFAFVSFFDRPLTCDAIKSAMLWCSAAGPGPALLLKFKGRRRARLALACVGLAAAVVDHCIATWLMGLMLVAAQEDSHFLFLCLFVAACAIFFAVVDLLSFRALLRGIGEEESGRPRAGASVRVQPVHHL</sequence>
<feature type="transmembrane region" description="Helical" evidence="1">
    <location>
        <begin position="115"/>
        <end position="135"/>
    </location>
</feature>
<dbReference type="Proteomes" id="UP000823388">
    <property type="component" value="Chromosome 2K"/>
</dbReference>
<keyword evidence="3" id="KW-1185">Reference proteome</keyword>
<comment type="caution">
    <text evidence="2">The sequence shown here is derived from an EMBL/GenBank/DDBJ whole genome shotgun (WGS) entry which is preliminary data.</text>
</comment>
<keyword evidence="1" id="KW-0812">Transmembrane</keyword>
<accession>A0A8T0WAF0</accession>
<evidence type="ECO:0000256" key="1">
    <source>
        <dbReference type="SAM" id="Phobius"/>
    </source>
</evidence>
<protein>
    <submittedName>
        <fullName evidence="2">Uncharacterized protein</fullName>
    </submittedName>
</protein>